<evidence type="ECO:0000313" key="5">
    <source>
        <dbReference type="EMBL" id="MDX8482539.1"/>
    </source>
</evidence>
<dbReference type="GO" id="GO:0008784">
    <property type="term" value="F:alanine racemase activity"/>
    <property type="evidence" value="ECO:0007669"/>
    <property type="project" value="UniProtKB-EC"/>
</dbReference>
<evidence type="ECO:0000313" key="6">
    <source>
        <dbReference type="Proteomes" id="UP001287059"/>
    </source>
</evidence>
<dbReference type="InterPro" id="IPR051466">
    <property type="entry name" value="D-amino_acid_metab_enzyme"/>
</dbReference>
<dbReference type="SMART" id="SM01119">
    <property type="entry name" value="D-ser_dehydrat"/>
    <property type="match status" value="1"/>
</dbReference>
<gene>
    <name evidence="5" type="ORF">RFN28_29375</name>
</gene>
<dbReference type="SUPFAM" id="SSF51419">
    <property type="entry name" value="PLP-binding barrel"/>
    <property type="match status" value="1"/>
</dbReference>
<protein>
    <submittedName>
        <fullName evidence="5">Alanine racemase</fullName>
        <ecNumber evidence="5">5.1.1.1</ecNumber>
    </submittedName>
</protein>
<accession>A0ABU4Y6I1</accession>
<keyword evidence="5" id="KW-0413">Isomerase</keyword>
<proteinExistence type="inferred from homology"/>
<dbReference type="PANTHER" id="PTHR28004:SF8">
    <property type="entry name" value="D-SERINE DEAMINASE"/>
    <property type="match status" value="1"/>
</dbReference>
<feature type="region of interest" description="Disordered" evidence="3">
    <location>
        <begin position="1"/>
        <end position="25"/>
    </location>
</feature>
<comment type="caution">
    <text evidence="5">The sequence shown here is derived from an EMBL/GenBank/DDBJ whole genome shotgun (WGS) entry which is preliminary data.</text>
</comment>
<dbReference type="RefSeq" id="WP_320290633.1">
    <property type="nucleotide sequence ID" value="NZ_JAVIIW010000052.1"/>
</dbReference>
<keyword evidence="2" id="KW-0456">Lyase</keyword>
<evidence type="ECO:0000256" key="3">
    <source>
        <dbReference type="SAM" id="MobiDB-lite"/>
    </source>
</evidence>
<evidence type="ECO:0000259" key="4">
    <source>
        <dbReference type="SMART" id="SM01119"/>
    </source>
</evidence>
<dbReference type="InterPro" id="IPR029066">
    <property type="entry name" value="PLP-binding_barrel"/>
</dbReference>
<dbReference type="InterPro" id="IPR001608">
    <property type="entry name" value="Ala_racemase_N"/>
</dbReference>
<dbReference type="EC" id="5.1.1.1" evidence="5"/>
<dbReference type="Pfam" id="PF14031">
    <property type="entry name" value="D-ser_dehydrat"/>
    <property type="match status" value="1"/>
</dbReference>
<comment type="similarity">
    <text evidence="1">Belongs to the DSD1 family.</text>
</comment>
<dbReference type="Gene3D" id="3.20.20.10">
    <property type="entry name" value="Alanine racemase"/>
    <property type="match status" value="1"/>
</dbReference>
<keyword evidence="6" id="KW-1185">Reference proteome</keyword>
<dbReference type="Gene3D" id="2.40.37.20">
    <property type="entry name" value="D-serine dehydratase-like domain"/>
    <property type="match status" value="1"/>
</dbReference>
<dbReference type="PANTHER" id="PTHR28004">
    <property type="entry name" value="ZGC:162816-RELATED"/>
    <property type="match status" value="1"/>
</dbReference>
<dbReference type="EMBL" id="JAVIIW010000052">
    <property type="protein sequence ID" value="MDX8482539.1"/>
    <property type="molecule type" value="Genomic_DNA"/>
</dbReference>
<name>A0ABU4Y6I1_9HYPH</name>
<organism evidence="5 6">
    <name type="scientific">Mesorhizobium album</name>
    <dbReference type="NCBI Taxonomy" id="3072314"/>
    <lineage>
        <taxon>Bacteria</taxon>
        <taxon>Pseudomonadati</taxon>
        <taxon>Pseudomonadota</taxon>
        <taxon>Alphaproteobacteria</taxon>
        <taxon>Hyphomicrobiales</taxon>
        <taxon>Phyllobacteriaceae</taxon>
        <taxon>Mesorhizobium</taxon>
    </lineage>
</organism>
<dbReference type="Proteomes" id="UP001287059">
    <property type="component" value="Unassembled WGS sequence"/>
</dbReference>
<reference evidence="5 6" key="1">
    <citation type="submission" date="2023-08" db="EMBL/GenBank/DDBJ databases">
        <title>Implementing the SeqCode for naming new Mesorhizobium species isolated from Vachellia karroo root nodules.</title>
        <authorList>
            <person name="Van Lill M."/>
        </authorList>
    </citation>
    <scope>NUCLEOTIDE SEQUENCE [LARGE SCALE GENOMIC DNA]</scope>
    <source>
        <strain evidence="5 6">VK24D</strain>
    </source>
</reference>
<dbReference type="Pfam" id="PF01168">
    <property type="entry name" value="Ala_racemase_N"/>
    <property type="match status" value="1"/>
</dbReference>
<dbReference type="InterPro" id="IPR042208">
    <property type="entry name" value="D-ser_dehydrat-like_sf"/>
</dbReference>
<evidence type="ECO:0000256" key="2">
    <source>
        <dbReference type="ARBA" id="ARBA00023239"/>
    </source>
</evidence>
<dbReference type="InterPro" id="IPR026956">
    <property type="entry name" value="D-ser_dehydrat-like_dom"/>
</dbReference>
<evidence type="ECO:0000256" key="1">
    <source>
        <dbReference type="ARBA" id="ARBA00005323"/>
    </source>
</evidence>
<sequence length="443" mass="47515">MQSSAHASASKAVFEPTEDHKVKASAQLDQTIRGVPPGVDISDKAVAPQRWAPADGSMALPVLTMNMEAFGSNTEAFLKFAADEGVDLAPHAKTPMIPEIAASLVDRGAWGATVANTQQLAVILDSGIKNIIFASPPGGVTGCTHLAKTLSLWPEANVYVFLDSVDAVKALSSALKQKPGAMAHGLIEVGFGRTGARTLKRCLEVRDAIRETSGAIRLGGIATYEAAAVTATENPEATFARLFRLVTDAYRSVVMETRADEPLIVSAGGSVYFDEVIHALKPLLDERDASRLILRSGALFFSDDGLYRQAFSAMADRGISTSIARAIQPTLSLWAEIISLPEDHLAIAGFGMRDAPNDQGLPVAKQILRNGTNLKIEPTLLPQVYRLNDQHAFLTGRSIDQLKIGDIVEFGISHPCTALQRWRVIFGLGADGKVDRVFRTEFG</sequence>
<feature type="domain" description="D-serine dehydratase-like" evidence="4">
    <location>
        <begin position="330"/>
        <end position="429"/>
    </location>
</feature>